<keyword evidence="2" id="KW-0472">Membrane</keyword>
<keyword evidence="5" id="KW-1185">Reference proteome</keyword>
<keyword evidence="2" id="KW-1133">Transmembrane helix</keyword>
<dbReference type="EMBL" id="PNHG01000013">
    <property type="protein sequence ID" value="PMC63925.1"/>
    <property type="molecule type" value="Genomic_DNA"/>
</dbReference>
<sequence length="316" mass="33632">MTIRATIATHLTAAALSGVMLAGAPTAFAQGTAQDPALQQVVDDSEQVAPLGEKAVISAGHADLGPLYVDGQMQLMVRDDSIAPPVWRHLEDVVFDVSDAAQQTLPEGNEFDFTGAKGGDTVWVVPQNEVQGVPWLGWNTQSPKVVDTTDHGVNLEFGGHEGEGDFSLFLQSGGFSQPQQLWNSRLAGNQPMWVELNTHTHANWVFTKPGVHLIGARVVVKDKDGVEHTNEQVLRFAVGDGTDPQQAAQATFKGPWRSADGDVGEQTDAEKRNSSVLWVLGGLALVVAVVGLAGAALMRRARATRDEALTEMGGDA</sequence>
<evidence type="ECO:0000256" key="1">
    <source>
        <dbReference type="SAM" id="MobiDB-lite"/>
    </source>
</evidence>
<keyword evidence="3" id="KW-0732">Signal</keyword>
<feature type="signal peptide" evidence="3">
    <location>
        <begin position="1"/>
        <end position="29"/>
    </location>
</feature>
<reference evidence="4 5" key="1">
    <citation type="submission" date="2017-09" db="EMBL/GenBank/DDBJ databases">
        <title>Bacterial strain isolated from the female urinary microbiota.</title>
        <authorList>
            <person name="Thomas-White K."/>
            <person name="Kumar N."/>
            <person name="Forster S."/>
            <person name="Putonti C."/>
            <person name="Lawley T."/>
            <person name="Wolfe A.J."/>
        </authorList>
    </citation>
    <scope>NUCLEOTIDE SEQUENCE [LARGE SCALE GENOMIC DNA]</scope>
    <source>
        <strain evidence="4 5">UMB0792</strain>
    </source>
</reference>
<feature type="transmembrane region" description="Helical" evidence="2">
    <location>
        <begin position="276"/>
        <end position="297"/>
    </location>
</feature>
<dbReference type="NCBIfam" id="TIGR03769">
    <property type="entry name" value="P_ac_wall_RPT"/>
    <property type="match status" value="1"/>
</dbReference>
<accession>A0A2N6T3M7</accession>
<dbReference type="RefSeq" id="WP_052093064.1">
    <property type="nucleotide sequence ID" value="NZ_JBHRZL010000023.1"/>
</dbReference>
<feature type="chain" id="PRO_5014620393" evidence="3">
    <location>
        <begin position="30"/>
        <end position="316"/>
    </location>
</feature>
<comment type="caution">
    <text evidence="4">The sequence shown here is derived from an EMBL/GenBank/DDBJ whole genome shotgun (WGS) entry which is preliminary data.</text>
</comment>
<dbReference type="NCBIfam" id="NF038134">
    <property type="entry name" value="choice_anch_M"/>
    <property type="match status" value="1"/>
</dbReference>
<evidence type="ECO:0000313" key="5">
    <source>
        <dbReference type="Proteomes" id="UP000235836"/>
    </source>
</evidence>
<feature type="region of interest" description="Disordered" evidence="1">
    <location>
        <begin position="240"/>
        <end position="268"/>
    </location>
</feature>
<evidence type="ECO:0000256" key="2">
    <source>
        <dbReference type="SAM" id="Phobius"/>
    </source>
</evidence>
<dbReference type="InterPro" id="IPR022435">
    <property type="entry name" value="Surface-anchored_actinobac"/>
</dbReference>
<evidence type="ECO:0000256" key="3">
    <source>
        <dbReference type="SAM" id="SignalP"/>
    </source>
</evidence>
<dbReference type="AlphaFoldDB" id="A0A2N6T3M7"/>
<dbReference type="Proteomes" id="UP000235836">
    <property type="component" value="Unassembled WGS sequence"/>
</dbReference>
<keyword evidence="2" id="KW-0812">Transmembrane</keyword>
<proteinExistence type="predicted"/>
<evidence type="ECO:0000313" key="4">
    <source>
        <dbReference type="EMBL" id="PMC63925.1"/>
    </source>
</evidence>
<protein>
    <submittedName>
        <fullName evidence="4">Peptidase</fullName>
    </submittedName>
</protein>
<gene>
    <name evidence="4" type="ORF">CJ203_08530</name>
</gene>
<organism evidence="4 5">
    <name type="scientific">Corynebacterium tuscaniense</name>
    <dbReference type="NCBI Taxonomy" id="302449"/>
    <lineage>
        <taxon>Bacteria</taxon>
        <taxon>Bacillati</taxon>
        <taxon>Actinomycetota</taxon>
        <taxon>Actinomycetes</taxon>
        <taxon>Mycobacteriales</taxon>
        <taxon>Corynebacteriaceae</taxon>
        <taxon>Corynebacterium</taxon>
    </lineage>
</organism>
<name>A0A2N6T3M7_9CORY</name>